<protein>
    <submittedName>
        <fullName evidence="2">Uncharacterized protein</fullName>
    </submittedName>
</protein>
<accession>A0A2P7RB36</accession>
<evidence type="ECO:0000313" key="3">
    <source>
        <dbReference type="Proteomes" id="UP000240243"/>
    </source>
</evidence>
<dbReference type="Proteomes" id="UP000240243">
    <property type="component" value="Unassembled WGS sequence"/>
</dbReference>
<feature type="region of interest" description="Disordered" evidence="1">
    <location>
        <begin position="1"/>
        <end position="21"/>
    </location>
</feature>
<reference evidence="2 3" key="1">
    <citation type="submission" date="2018-03" db="EMBL/GenBank/DDBJ databases">
        <title>The draft genome of Zobellella sp. 59N8.</title>
        <authorList>
            <person name="Liu L."/>
            <person name="Li L."/>
            <person name="Zhang X."/>
            <person name="Liang L."/>
            <person name="Wang T."/>
        </authorList>
    </citation>
    <scope>NUCLEOTIDE SEQUENCE [LARGE SCALE GENOMIC DNA]</scope>
    <source>
        <strain evidence="2 3">59N8</strain>
    </source>
</reference>
<comment type="caution">
    <text evidence="2">The sequence shown here is derived from an EMBL/GenBank/DDBJ whole genome shotgun (WGS) entry which is preliminary data.</text>
</comment>
<keyword evidence="3" id="KW-1185">Reference proteome</keyword>
<evidence type="ECO:0000256" key="1">
    <source>
        <dbReference type="SAM" id="MobiDB-lite"/>
    </source>
</evidence>
<dbReference type="EMBL" id="PXYG01000001">
    <property type="protein sequence ID" value="PSJ47390.1"/>
    <property type="molecule type" value="Genomic_DNA"/>
</dbReference>
<evidence type="ECO:0000313" key="2">
    <source>
        <dbReference type="EMBL" id="PSJ47390.1"/>
    </source>
</evidence>
<proteinExistence type="predicted"/>
<gene>
    <name evidence="2" type="ORF">C7H85_00695</name>
</gene>
<organism evidence="2 3">
    <name type="scientific">Zobellella endophytica</name>
    <dbReference type="NCBI Taxonomy" id="2116700"/>
    <lineage>
        <taxon>Bacteria</taxon>
        <taxon>Pseudomonadati</taxon>
        <taxon>Pseudomonadota</taxon>
        <taxon>Gammaproteobacteria</taxon>
        <taxon>Aeromonadales</taxon>
        <taxon>Aeromonadaceae</taxon>
        <taxon>Zobellella</taxon>
    </lineage>
</organism>
<sequence length="74" mass="8369">MIRRYSGRYRPEPGGSPVAAADPAPWFGLVYLVLDPRLRGDDGEVSLPRRRQPGFFCGRYRRMGRHLEFGGAFG</sequence>
<name>A0A2P7RB36_9GAMM</name>
<dbReference type="AlphaFoldDB" id="A0A2P7RB36"/>